<dbReference type="OrthoDB" id="10611322at2759"/>
<sequence length="217" mass="25620">MTRYKCGTTWKESSCSSRLGQSSLSLVKKANVCLNFYKRFFFWFLKNIKIFRLPYISSIIELQVAVIPAFFNTAESIIPQMHFLTTGRSLKHLHRSMKVIPAQHHMYLVHPALREIFRHTEYFVHPNISSRDFSQIRSRFCEDAFFMLARRLSSALRTAPDMTYRAQDGSLSVVNLIDDMIKFFQDPPRLLLSDKERIEFQIIFYSLDFFDSISTRY</sequence>
<accession>A0A2S4VTE8</accession>
<dbReference type="VEuPathDB" id="FungiDB:PSHT_07976"/>
<reference evidence="1 2" key="1">
    <citation type="submission" date="2017-12" db="EMBL/GenBank/DDBJ databases">
        <title>Gene loss provides genomic basis for host adaptation in cereal stripe rust fungi.</title>
        <authorList>
            <person name="Xia C."/>
        </authorList>
    </citation>
    <scope>NUCLEOTIDE SEQUENCE [LARGE SCALE GENOMIC DNA]</scope>
    <source>
        <strain evidence="1 2">93TX-2</strain>
    </source>
</reference>
<keyword evidence="2" id="KW-1185">Reference proteome</keyword>
<dbReference type="Proteomes" id="UP000238274">
    <property type="component" value="Unassembled WGS sequence"/>
</dbReference>
<reference evidence="2" key="2">
    <citation type="journal article" date="2018" name="BMC Genomics">
        <title>Genomic insights into host adaptation between the wheat stripe rust pathogen (Puccinia striiformis f. sp. tritici) and the barley stripe rust pathogen (Puccinia striiformis f. sp. hordei).</title>
        <authorList>
            <person name="Xia C."/>
            <person name="Wang M."/>
            <person name="Yin C."/>
            <person name="Cornejo O.E."/>
            <person name="Hulbert S.H."/>
            <person name="Chen X."/>
        </authorList>
    </citation>
    <scope>NUCLEOTIDE SEQUENCE [LARGE SCALE GENOMIC DNA]</scope>
    <source>
        <strain evidence="2">93TX-2</strain>
    </source>
</reference>
<organism evidence="1 2">
    <name type="scientific">Puccinia striiformis</name>
    <dbReference type="NCBI Taxonomy" id="27350"/>
    <lineage>
        <taxon>Eukaryota</taxon>
        <taxon>Fungi</taxon>
        <taxon>Dikarya</taxon>
        <taxon>Basidiomycota</taxon>
        <taxon>Pucciniomycotina</taxon>
        <taxon>Pucciniomycetes</taxon>
        <taxon>Pucciniales</taxon>
        <taxon>Pucciniaceae</taxon>
        <taxon>Puccinia</taxon>
    </lineage>
</organism>
<evidence type="ECO:0000313" key="1">
    <source>
        <dbReference type="EMBL" id="POW12811.1"/>
    </source>
</evidence>
<comment type="caution">
    <text evidence="1">The sequence shown here is derived from an EMBL/GenBank/DDBJ whole genome shotgun (WGS) entry which is preliminary data.</text>
</comment>
<reference evidence="2" key="3">
    <citation type="journal article" date="2018" name="Mol. Plant Microbe Interact.">
        <title>Genome sequence resources for the wheat stripe rust pathogen (Puccinia striiformis f. sp. tritici) and the barley stripe rust pathogen (Puccinia striiformis f. sp. hordei).</title>
        <authorList>
            <person name="Xia C."/>
            <person name="Wang M."/>
            <person name="Yin C."/>
            <person name="Cornejo O.E."/>
            <person name="Hulbert S.H."/>
            <person name="Chen X."/>
        </authorList>
    </citation>
    <scope>NUCLEOTIDE SEQUENCE [LARGE SCALE GENOMIC DNA]</scope>
    <source>
        <strain evidence="2">93TX-2</strain>
    </source>
</reference>
<gene>
    <name evidence="1" type="ORF">PSHT_07976</name>
</gene>
<name>A0A2S4VTE8_9BASI</name>
<dbReference type="EMBL" id="PKSM01000101">
    <property type="protein sequence ID" value="POW12811.1"/>
    <property type="molecule type" value="Genomic_DNA"/>
</dbReference>
<protein>
    <submittedName>
        <fullName evidence="1">Uncharacterized protein</fullName>
    </submittedName>
</protein>
<proteinExistence type="predicted"/>
<evidence type="ECO:0000313" key="2">
    <source>
        <dbReference type="Proteomes" id="UP000238274"/>
    </source>
</evidence>
<dbReference type="AlphaFoldDB" id="A0A2S4VTE8"/>